<proteinExistence type="predicted"/>
<evidence type="ECO:0000313" key="3">
    <source>
        <dbReference type="Proteomes" id="UP001175271"/>
    </source>
</evidence>
<feature type="domain" description="MADF" evidence="1">
    <location>
        <begin position="32"/>
        <end position="120"/>
    </location>
</feature>
<evidence type="ECO:0000259" key="1">
    <source>
        <dbReference type="PROSITE" id="PS51029"/>
    </source>
</evidence>
<dbReference type="PROSITE" id="PS51029">
    <property type="entry name" value="MADF"/>
    <property type="match status" value="1"/>
</dbReference>
<comment type="caution">
    <text evidence="2">The sequence shown here is derived from an EMBL/GenBank/DDBJ whole genome shotgun (WGS) entry which is preliminary data.</text>
</comment>
<sequence length="174" mass="20970">METYLAYLDQGYKMYSNKPESHRVWTKERTFRLIEEIRKRPLIWKPKTYSEKNFKERMAEAEEVRQAIEAHDVATLDIFDKWQGLRSTYRSELRKCVADTSYHPKWRFFEAMNFIRDTFRERFSRGPTYEDVGIEAEQEREEESQAFIHCGTRASSCPPEVDREEKKIPVKEIL</sequence>
<reference evidence="2" key="1">
    <citation type="submission" date="2023-06" db="EMBL/GenBank/DDBJ databases">
        <title>Genomic analysis of the entomopathogenic nematode Steinernema hermaphroditum.</title>
        <authorList>
            <person name="Schwarz E.M."/>
            <person name="Heppert J.K."/>
            <person name="Baniya A."/>
            <person name="Schwartz H.T."/>
            <person name="Tan C.-H."/>
            <person name="Antoshechkin I."/>
            <person name="Sternberg P.W."/>
            <person name="Goodrich-Blair H."/>
            <person name="Dillman A.R."/>
        </authorList>
    </citation>
    <scope>NUCLEOTIDE SEQUENCE</scope>
    <source>
        <strain evidence="2">PS9179</strain>
        <tissue evidence="2">Whole animal</tissue>
    </source>
</reference>
<dbReference type="Pfam" id="PF10545">
    <property type="entry name" value="MADF_DNA_bdg"/>
    <property type="match status" value="1"/>
</dbReference>
<keyword evidence="3" id="KW-1185">Reference proteome</keyword>
<dbReference type="EMBL" id="JAUCMV010000001">
    <property type="protein sequence ID" value="KAK0428125.1"/>
    <property type="molecule type" value="Genomic_DNA"/>
</dbReference>
<dbReference type="InterPro" id="IPR006578">
    <property type="entry name" value="MADF-dom"/>
</dbReference>
<gene>
    <name evidence="2" type="ORF">QR680_010621</name>
</gene>
<name>A0AA39IPL1_9BILA</name>
<dbReference type="PANTHER" id="PTHR12243">
    <property type="entry name" value="MADF DOMAIN TRANSCRIPTION FACTOR"/>
    <property type="match status" value="1"/>
</dbReference>
<protein>
    <recommendedName>
        <fullName evidence="1">MADF domain-containing protein</fullName>
    </recommendedName>
</protein>
<evidence type="ECO:0000313" key="2">
    <source>
        <dbReference type="EMBL" id="KAK0428125.1"/>
    </source>
</evidence>
<dbReference type="AlphaFoldDB" id="A0AA39IPL1"/>
<dbReference type="SMART" id="SM00595">
    <property type="entry name" value="MADF"/>
    <property type="match status" value="1"/>
</dbReference>
<dbReference type="Proteomes" id="UP001175271">
    <property type="component" value="Unassembled WGS sequence"/>
</dbReference>
<accession>A0AA39IPL1</accession>
<dbReference type="PANTHER" id="PTHR12243:SF67">
    <property type="entry name" value="COREPRESSOR OF PANGOLIN, ISOFORM A-RELATED"/>
    <property type="match status" value="1"/>
</dbReference>
<dbReference type="InterPro" id="IPR039353">
    <property type="entry name" value="TF_Adf1"/>
</dbReference>
<organism evidence="2 3">
    <name type="scientific">Steinernema hermaphroditum</name>
    <dbReference type="NCBI Taxonomy" id="289476"/>
    <lineage>
        <taxon>Eukaryota</taxon>
        <taxon>Metazoa</taxon>
        <taxon>Ecdysozoa</taxon>
        <taxon>Nematoda</taxon>
        <taxon>Chromadorea</taxon>
        <taxon>Rhabditida</taxon>
        <taxon>Tylenchina</taxon>
        <taxon>Panagrolaimomorpha</taxon>
        <taxon>Strongyloidoidea</taxon>
        <taxon>Steinernematidae</taxon>
        <taxon>Steinernema</taxon>
    </lineage>
</organism>